<name>A0A5B7TWR1_9FLAO</name>
<feature type="transmembrane region" description="Helical" evidence="1">
    <location>
        <begin position="147"/>
        <end position="166"/>
    </location>
</feature>
<reference evidence="2 3" key="1">
    <citation type="submission" date="2019-05" db="EMBL/GenBank/DDBJ databases">
        <title>Algicella ahnfeltiae gen. nov., sp. nov., a novel marine bacterium of the family Flavobacteriaceae isolated from a red alga.</title>
        <authorList>
            <person name="Nedashkovskaya O.I."/>
            <person name="Kukhlevskiy A.D."/>
            <person name="Kim S.-G."/>
            <person name="Zhukova N.V."/>
            <person name="Mikhailov V.V."/>
        </authorList>
    </citation>
    <scope>NUCLEOTIDE SEQUENCE [LARGE SCALE GENOMIC DNA]</scope>
    <source>
        <strain evidence="2 3">10Alg115</strain>
    </source>
</reference>
<evidence type="ECO:0000313" key="2">
    <source>
        <dbReference type="EMBL" id="QCX39566.1"/>
    </source>
</evidence>
<evidence type="ECO:0000256" key="1">
    <source>
        <dbReference type="SAM" id="Phobius"/>
    </source>
</evidence>
<organism evidence="2 3">
    <name type="scientific">Aureibaculum algae</name>
    <dbReference type="NCBI Taxonomy" id="2584122"/>
    <lineage>
        <taxon>Bacteria</taxon>
        <taxon>Pseudomonadati</taxon>
        <taxon>Bacteroidota</taxon>
        <taxon>Flavobacteriia</taxon>
        <taxon>Flavobacteriales</taxon>
        <taxon>Flavobacteriaceae</taxon>
        <taxon>Aureibaculum</taxon>
    </lineage>
</organism>
<keyword evidence="3" id="KW-1185">Reference proteome</keyword>
<dbReference type="RefSeq" id="WP_138950416.1">
    <property type="nucleotide sequence ID" value="NZ_CP040749.1"/>
</dbReference>
<dbReference type="Proteomes" id="UP000306229">
    <property type="component" value="Chromosome"/>
</dbReference>
<feature type="transmembrane region" description="Helical" evidence="1">
    <location>
        <begin position="107"/>
        <end position="126"/>
    </location>
</feature>
<dbReference type="AlphaFoldDB" id="A0A5B7TWR1"/>
<keyword evidence="1" id="KW-1133">Transmembrane helix</keyword>
<dbReference type="EMBL" id="CP040749">
    <property type="protein sequence ID" value="QCX39566.1"/>
    <property type="molecule type" value="Genomic_DNA"/>
</dbReference>
<accession>A0A5B7TWR1</accession>
<sequence>MEYETVLKLAVSLVGLISFIIKILDSFSQTSRKRKLKTDLDLLDKINSSNIDSEDKVKVNERLKEILQEYLDIKETTIKWFDIFYALTLFVGFGWWTIYIYQVNTEFSPWTILTGLFSFAGLSLLIDNKWRKKKEGKVILNITILDDFKYAVIILGLALLIGLFLYTKHTGYSHWYIFIGILIPIGFKMLADGIELKQRKQV</sequence>
<dbReference type="OrthoDB" id="1454725at2"/>
<feature type="transmembrane region" description="Helical" evidence="1">
    <location>
        <begin position="6"/>
        <end position="24"/>
    </location>
</feature>
<keyword evidence="1" id="KW-0812">Transmembrane</keyword>
<keyword evidence="1" id="KW-0472">Membrane</keyword>
<protein>
    <submittedName>
        <fullName evidence="2">Uncharacterized protein</fullName>
    </submittedName>
</protein>
<dbReference type="KEGG" id="fbe:FF125_14365"/>
<feature type="transmembrane region" description="Helical" evidence="1">
    <location>
        <begin position="172"/>
        <end position="191"/>
    </location>
</feature>
<evidence type="ECO:0000313" key="3">
    <source>
        <dbReference type="Proteomes" id="UP000306229"/>
    </source>
</evidence>
<feature type="transmembrane region" description="Helical" evidence="1">
    <location>
        <begin position="83"/>
        <end position="101"/>
    </location>
</feature>
<gene>
    <name evidence="2" type="ORF">FF125_14365</name>
</gene>
<proteinExistence type="predicted"/>